<dbReference type="InterPro" id="IPR058155">
    <property type="entry name" value="Skg3/CAF120-like_PH"/>
</dbReference>
<feature type="compositionally biased region" description="Low complexity" evidence="2">
    <location>
        <begin position="75"/>
        <end position="87"/>
    </location>
</feature>
<evidence type="ECO:0000313" key="4">
    <source>
        <dbReference type="EMBL" id="KLU87448.1"/>
    </source>
</evidence>
<dbReference type="VEuPathDB" id="FungiDB:MAPG_06448"/>
<dbReference type="Pfam" id="PF00169">
    <property type="entry name" value="PH"/>
    <property type="match status" value="1"/>
</dbReference>
<dbReference type="STRING" id="644358.A0A0C4E221"/>
<feature type="compositionally biased region" description="Basic residues" evidence="2">
    <location>
        <begin position="510"/>
        <end position="519"/>
    </location>
</feature>
<feature type="compositionally biased region" description="Polar residues" evidence="2">
    <location>
        <begin position="749"/>
        <end position="766"/>
    </location>
</feature>
<dbReference type="InterPro" id="IPR001849">
    <property type="entry name" value="PH_domain"/>
</dbReference>
<feature type="compositionally biased region" description="Polar residues" evidence="2">
    <location>
        <begin position="545"/>
        <end position="554"/>
    </location>
</feature>
<protein>
    <submittedName>
        <fullName evidence="4">PH domain-containing protein</fullName>
    </submittedName>
</protein>
<sequence length="1368" mass="147473">MARNRVLSFVSQFSGGHLRDSSRTPTPKSSPPNTATKPESGIPPLQTSLGHNHGPPDSAVLSPTPGSPVRPEFTSSPLSISGSPSDGSEPRTGRQRSSSRPQSMVQTYHPPIMDVTEETIPELQPIFTLLNNHSNKLYQEGYFLKLDDQNTQGRPNPDRTWTECFAQLVGTVLSLWDAAELDNAGDNGEVLPKFINLTDASIKMIESLPTRSTDEQPLQNILSISTAGRNRYLLHFNSHHSLIQWTAGIRLAMFEHSTLQEAYTGALIAGKGKTLNGIGVIMERARVKTEDWVRVRFGAGVPWRRCWCVISPPDEKEYQKLQKDLKKRSPYDRSPVPILKGDIKFYDTRKDGKKQKKAKPIASISDAYAAYAIYPQAKSLIDASTLLKVEGNITIHSDPPSSTEGFVFIMPEVHPAVSGFEMLLRYLFPTWDTFGLYGRPGRLVASALDQRSLMFGMPKHKKYGYLEILDVTSLILSEGSSGWSEREWRRRLRELTAARMTAMDEDPKGHSRSSSRRSARLSIGPGSTARDASKPRVGFADDAGSTRSGRSMSVSRAAMRNDSAPPPSERLRASPPRTANHTRNSSEPRIDGMAMPIRGHAGGYDGASSGYSSAPSHGHPQQHRGFQNGLATTPERVSSEDERANPPPRDFGNMERMQTPEPVQPPPAFSHSPSSRPAGKPYHSPELRRANSRLSSTTLAQLAKAGGVPVAYRDELGRTSSDESSGSRPYHGDPRSQGVRDAHAESMGITANSNGSQVLNYPNHQAPSGQQTGGLPPPTGAAPASERHKSPLNQSMMAPERLQGRGDHQPQQSMARLPPQGPPPVGPPPQGPPEPPNTSSPPHRKPLPQQNQAGGASRVPGYTLDRDPLGQFGPHRTMPPQKSQSDRHYSQMSQSSSLYDDASSNASPDYASTRSSDTRESIERPRAGVLKTVGAEQQVQVNNVNHEFNIPEINFGPTVNYGATSSPRNKTPSPNHNTTPTRGNSHSRNESEDTLRRRSMAWQPGGVTSSPGERPGALTPEQFVQQRAAAASTPMYSHARSPSGHTVVASRNNTPTPPLMKRRSSFDMLAAAKISGHSRSNSADLLAQRPTSQSALNALGGASSDYSSHLSAREQEHVSRVTGSPLVTMPGGRGQTMPTNGGLVGAIDAREREKQQMKQGISSALAQNAINQRQQQQEREYRIQQQQHHQLMQQQQQAQQNMYGGMAPPMGPPTADSASMFLAGSPANGAPSMYSGYGGMRTSPGGGGGGGGGPASSPGGGRGYMGPGAVPGAVPGYGQPQMQNAGRGSPMNHPGAQVYAQGGGFSRPFQVQGQQQSAPRQYGQPVPQQFPSGGGFMPGPQVQQPPGRRPVPPNAMGRGAPQYHGQAL</sequence>
<feature type="domain" description="PH" evidence="3">
    <location>
        <begin position="136"/>
        <end position="254"/>
    </location>
</feature>
<feature type="compositionally biased region" description="Basic and acidic residues" evidence="2">
    <location>
        <begin position="730"/>
        <end position="744"/>
    </location>
</feature>
<reference evidence="6" key="2">
    <citation type="submission" date="2010-05" db="EMBL/GenBank/DDBJ databases">
        <title>The genome sequence of Magnaporthe poae strain ATCC 64411.</title>
        <authorList>
            <person name="Ma L.-J."/>
            <person name="Dead R."/>
            <person name="Young S."/>
            <person name="Zeng Q."/>
            <person name="Koehrsen M."/>
            <person name="Alvarado L."/>
            <person name="Berlin A."/>
            <person name="Chapman S.B."/>
            <person name="Chen Z."/>
            <person name="Freedman E."/>
            <person name="Gellesch M."/>
            <person name="Goldberg J."/>
            <person name="Griggs A."/>
            <person name="Gujja S."/>
            <person name="Heilman E.R."/>
            <person name="Heiman D."/>
            <person name="Hepburn T."/>
            <person name="Howarth C."/>
            <person name="Jen D."/>
            <person name="Larson L."/>
            <person name="Mehta T."/>
            <person name="Neiman D."/>
            <person name="Pearson M."/>
            <person name="Roberts A."/>
            <person name="Saif S."/>
            <person name="Shea T."/>
            <person name="Shenoy N."/>
            <person name="Sisk P."/>
            <person name="Stolte C."/>
            <person name="Sykes S."/>
            <person name="Walk T."/>
            <person name="White J."/>
            <person name="Yandava C."/>
            <person name="Haas B."/>
            <person name="Nusbaum C."/>
            <person name="Birren B."/>
        </authorList>
    </citation>
    <scope>NUCLEOTIDE SEQUENCE [LARGE SCALE GENOMIC DNA]</scope>
    <source>
        <strain evidence="6">ATCC 64411 / 73-15</strain>
    </source>
</reference>
<reference evidence="5" key="4">
    <citation type="journal article" date="2015" name="G3 (Bethesda)">
        <title>Genome sequences of three phytopathogenic species of the Magnaporthaceae family of fungi.</title>
        <authorList>
            <person name="Okagaki L.H."/>
            <person name="Nunes C.C."/>
            <person name="Sailsbery J."/>
            <person name="Clay B."/>
            <person name="Brown D."/>
            <person name="John T."/>
            <person name="Oh Y."/>
            <person name="Young N."/>
            <person name="Fitzgerald M."/>
            <person name="Haas B.J."/>
            <person name="Zeng Q."/>
            <person name="Young S."/>
            <person name="Adiconis X."/>
            <person name="Fan L."/>
            <person name="Levin J.Z."/>
            <person name="Mitchell T.K."/>
            <person name="Okubara P.A."/>
            <person name="Farman M.L."/>
            <person name="Kohn L.M."/>
            <person name="Birren B."/>
            <person name="Ma L.-J."/>
            <person name="Dean R.A."/>
        </authorList>
    </citation>
    <scope>NUCLEOTIDE SEQUENCE</scope>
    <source>
        <strain evidence="5">ATCC 64411 / 73-15</strain>
    </source>
</reference>
<keyword evidence="1" id="KW-0175">Coiled coil</keyword>
<dbReference type="FunFam" id="2.30.29.30:FF:000203">
    <property type="entry name" value="PH domain-containing protein"/>
    <property type="match status" value="1"/>
</dbReference>
<reference evidence="4" key="1">
    <citation type="submission" date="2010-05" db="EMBL/GenBank/DDBJ databases">
        <title>The Genome Sequence of Magnaporthe poae strain ATCC 64411.</title>
        <authorList>
            <consortium name="The Broad Institute Genome Sequencing Platform"/>
            <consortium name="Broad Institute Genome Sequencing Center for Infectious Disease"/>
            <person name="Ma L.-J."/>
            <person name="Dead R."/>
            <person name="Young S."/>
            <person name="Zeng Q."/>
            <person name="Koehrsen M."/>
            <person name="Alvarado L."/>
            <person name="Berlin A."/>
            <person name="Chapman S.B."/>
            <person name="Chen Z."/>
            <person name="Freedman E."/>
            <person name="Gellesch M."/>
            <person name="Goldberg J."/>
            <person name="Griggs A."/>
            <person name="Gujja S."/>
            <person name="Heilman E.R."/>
            <person name="Heiman D."/>
            <person name="Hepburn T."/>
            <person name="Howarth C."/>
            <person name="Jen D."/>
            <person name="Larson L."/>
            <person name="Mehta T."/>
            <person name="Neiman D."/>
            <person name="Pearson M."/>
            <person name="Roberts A."/>
            <person name="Saif S."/>
            <person name="Shea T."/>
            <person name="Shenoy N."/>
            <person name="Sisk P."/>
            <person name="Stolte C."/>
            <person name="Sykes S."/>
            <person name="Walk T."/>
            <person name="White J."/>
            <person name="Yandava C."/>
            <person name="Haas B."/>
            <person name="Nusbaum C."/>
            <person name="Birren B."/>
        </authorList>
    </citation>
    <scope>NUCLEOTIDE SEQUENCE</scope>
    <source>
        <strain evidence="4">ATCC 64411</strain>
    </source>
</reference>
<reference evidence="5" key="5">
    <citation type="submission" date="2015-06" db="UniProtKB">
        <authorList>
            <consortium name="EnsemblFungi"/>
        </authorList>
    </citation>
    <scope>IDENTIFICATION</scope>
    <source>
        <strain evidence="5">ATCC 64411</strain>
    </source>
</reference>
<feature type="compositionally biased region" description="Polar residues" evidence="2">
    <location>
        <begin position="95"/>
        <end position="106"/>
    </location>
</feature>
<reference evidence="4" key="3">
    <citation type="submission" date="2011-03" db="EMBL/GenBank/DDBJ databases">
        <title>Annotation of Magnaporthe poae ATCC 64411.</title>
        <authorList>
            <person name="Ma L.-J."/>
            <person name="Dead R."/>
            <person name="Young S.K."/>
            <person name="Zeng Q."/>
            <person name="Gargeya S."/>
            <person name="Fitzgerald M."/>
            <person name="Haas B."/>
            <person name="Abouelleil A."/>
            <person name="Alvarado L."/>
            <person name="Arachchi H.M."/>
            <person name="Berlin A."/>
            <person name="Brown A."/>
            <person name="Chapman S.B."/>
            <person name="Chen Z."/>
            <person name="Dunbar C."/>
            <person name="Freedman E."/>
            <person name="Gearin G."/>
            <person name="Gellesch M."/>
            <person name="Goldberg J."/>
            <person name="Griggs A."/>
            <person name="Gujja S."/>
            <person name="Heiman D."/>
            <person name="Howarth C."/>
            <person name="Larson L."/>
            <person name="Lui A."/>
            <person name="MacDonald P.J.P."/>
            <person name="Mehta T."/>
            <person name="Montmayeur A."/>
            <person name="Murphy C."/>
            <person name="Neiman D."/>
            <person name="Pearson M."/>
            <person name="Priest M."/>
            <person name="Roberts A."/>
            <person name="Saif S."/>
            <person name="Shea T."/>
            <person name="Shenoy N."/>
            <person name="Sisk P."/>
            <person name="Stolte C."/>
            <person name="Sykes S."/>
            <person name="Yandava C."/>
            <person name="Wortman J."/>
            <person name="Nusbaum C."/>
            <person name="Birren B."/>
        </authorList>
    </citation>
    <scope>NUCLEOTIDE SEQUENCE</scope>
    <source>
        <strain evidence="4">ATCC 64411</strain>
    </source>
</reference>
<feature type="compositionally biased region" description="Low complexity" evidence="2">
    <location>
        <begin position="606"/>
        <end position="619"/>
    </location>
</feature>
<feature type="compositionally biased region" description="Low complexity" evidence="2">
    <location>
        <begin position="1267"/>
        <end position="1281"/>
    </location>
</feature>
<feature type="compositionally biased region" description="Basic and acidic residues" evidence="2">
    <location>
        <begin position="987"/>
        <end position="996"/>
    </location>
</feature>
<feature type="compositionally biased region" description="Pro residues" evidence="2">
    <location>
        <begin position="819"/>
        <end position="839"/>
    </location>
</feature>
<feature type="compositionally biased region" description="Gly residues" evidence="2">
    <location>
        <begin position="1245"/>
        <end position="1266"/>
    </location>
</feature>
<feature type="compositionally biased region" description="Low complexity" evidence="2">
    <location>
        <begin position="23"/>
        <end position="38"/>
    </location>
</feature>
<evidence type="ECO:0000259" key="3">
    <source>
        <dbReference type="PROSITE" id="PS50003"/>
    </source>
</evidence>
<feature type="compositionally biased region" description="Basic and acidic residues" evidence="2">
    <location>
        <begin position="712"/>
        <end position="721"/>
    </location>
</feature>
<organism evidence="5 6">
    <name type="scientific">Magnaporthiopsis poae (strain ATCC 64411 / 73-15)</name>
    <name type="common">Kentucky bluegrass fungus</name>
    <name type="synonym">Magnaporthe poae</name>
    <dbReference type="NCBI Taxonomy" id="644358"/>
    <lineage>
        <taxon>Eukaryota</taxon>
        <taxon>Fungi</taxon>
        <taxon>Dikarya</taxon>
        <taxon>Ascomycota</taxon>
        <taxon>Pezizomycotina</taxon>
        <taxon>Sordariomycetes</taxon>
        <taxon>Sordariomycetidae</taxon>
        <taxon>Magnaporthales</taxon>
        <taxon>Magnaporthaceae</taxon>
        <taxon>Magnaporthiopsis</taxon>
    </lineage>
</organism>
<feature type="region of interest" description="Disordered" evidence="2">
    <location>
        <begin position="499"/>
        <end position="934"/>
    </location>
</feature>
<dbReference type="Proteomes" id="UP000011715">
    <property type="component" value="Unassembled WGS sequence"/>
</dbReference>
<feature type="region of interest" description="Disordered" evidence="2">
    <location>
        <begin position="1096"/>
        <end position="1140"/>
    </location>
</feature>
<evidence type="ECO:0000313" key="6">
    <source>
        <dbReference type="Proteomes" id="UP000011715"/>
    </source>
</evidence>
<dbReference type="Pfam" id="PF25381">
    <property type="entry name" value="PH_26"/>
    <property type="match status" value="1"/>
</dbReference>
<feature type="region of interest" description="Disordered" evidence="2">
    <location>
        <begin position="1"/>
        <end position="106"/>
    </location>
</feature>
<name>A0A0C4E221_MAGP6</name>
<feature type="compositionally biased region" description="Low complexity" evidence="2">
    <location>
        <begin position="893"/>
        <end position="907"/>
    </location>
</feature>
<evidence type="ECO:0000256" key="1">
    <source>
        <dbReference type="SAM" id="Coils"/>
    </source>
</evidence>
<keyword evidence="6" id="KW-1185">Reference proteome</keyword>
<evidence type="ECO:0000256" key="2">
    <source>
        <dbReference type="SAM" id="MobiDB-lite"/>
    </source>
</evidence>
<dbReference type="eggNOG" id="ENOG502QPV9">
    <property type="taxonomic scope" value="Eukaryota"/>
</dbReference>
<feature type="compositionally biased region" description="Polar residues" evidence="2">
    <location>
        <begin position="961"/>
        <end position="986"/>
    </location>
</feature>
<dbReference type="OMA" id="ASHTWDA"/>
<proteinExistence type="predicted"/>
<feature type="compositionally biased region" description="Polar residues" evidence="2">
    <location>
        <begin position="1309"/>
        <end position="1319"/>
    </location>
</feature>
<dbReference type="SMART" id="SM00233">
    <property type="entry name" value="PH"/>
    <property type="match status" value="1"/>
</dbReference>
<feature type="coiled-coil region" evidence="1">
    <location>
        <begin position="1174"/>
        <end position="1201"/>
    </location>
</feature>
<gene>
    <name evidence="4" type="ORF">MAPG_06448</name>
</gene>
<dbReference type="SUPFAM" id="SSF50729">
    <property type="entry name" value="PH domain-like"/>
    <property type="match status" value="1"/>
</dbReference>
<feature type="region of interest" description="Disordered" evidence="2">
    <location>
        <begin position="1245"/>
        <end position="1368"/>
    </location>
</feature>
<dbReference type="Gene3D" id="2.30.29.30">
    <property type="entry name" value="Pleckstrin-homology domain (PH domain)/Phosphotyrosine-binding domain (PTB)"/>
    <property type="match status" value="1"/>
</dbReference>
<dbReference type="PROSITE" id="PS50003">
    <property type="entry name" value="PH_DOMAIN"/>
    <property type="match status" value="1"/>
</dbReference>
<dbReference type="EMBL" id="GL876970">
    <property type="protein sequence ID" value="KLU87448.1"/>
    <property type="molecule type" value="Genomic_DNA"/>
</dbReference>
<dbReference type="OrthoDB" id="5563754at2759"/>
<evidence type="ECO:0000313" key="5">
    <source>
        <dbReference type="EnsemblFungi" id="MAPG_06448T0"/>
    </source>
</evidence>
<dbReference type="EnsemblFungi" id="MAPG_06448T0">
    <property type="protein sequence ID" value="MAPG_06448T0"/>
    <property type="gene ID" value="MAPG_06448"/>
</dbReference>
<accession>A0A0C4E221</accession>
<dbReference type="InterPro" id="IPR011993">
    <property type="entry name" value="PH-like_dom_sf"/>
</dbReference>
<dbReference type="EMBL" id="ADBL01001565">
    <property type="status" value="NOT_ANNOTATED_CDS"/>
    <property type="molecule type" value="Genomic_DNA"/>
</dbReference>
<feature type="region of interest" description="Disordered" evidence="2">
    <location>
        <begin position="951"/>
        <end position="1063"/>
    </location>
</feature>
<feature type="compositionally biased region" description="Basic and acidic residues" evidence="2">
    <location>
        <begin position="916"/>
        <end position="926"/>
    </location>
</feature>